<keyword evidence="2" id="KW-1185">Reference proteome</keyword>
<reference evidence="2" key="1">
    <citation type="journal article" date="2024" name="Front. Bioeng. Biotechnol.">
        <title>Genome-scale model development and genomic sequencing of the oleaginous clade Lipomyces.</title>
        <authorList>
            <person name="Czajka J.J."/>
            <person name="Han Y."/>
            <person name="Kim J."/>
            <person name="Mondo S.J."/>
            <person name="Hofstad B.A."/>
            <person name="Robles A."/>
            <person name="Haridas S."/>
            <person name="Riley R."/>
            <person name="LaButti K."/>
            <person name="Pangilinan J."/>
            <person name="Andreopoulos W."/>
            <person name="Lipzen A."/>
            <person name="Yan J."/>
            <person name="Wang M."/>
            <person name="Ng V."/>
            <person name="Grigoriev I.V."/>
            <person name="Spatafora J.W."/>
            <person name="Magnuson J.K."/>
            <person name="Baker S.E."/>
            <person name="Pomraning K.R."/>
        </authorList>
    </citation>
    <scope>NUCLEOTIDE SEQUENCE [LARGE SCALE GENOMIC DNA]</scope>
    <source>
        <strain evidence="2">CBS 7786</strain>
    </source>
</reference>
<comment type="caution">
    <text evidence="1">The sequence shown here is derived from an EMBL/GenBank/DDBJ whole genome shotgun (WGS) entry which is preliminary data.</text>
</comment>
<gene>
    <name evidence="1" type="ORF">V1525DRAFT_422122</name>
</gene>
<evidence type="ECO:0000313" key="1">
    <source>
        <dbReference type="EMBL" id="KAK9234568.1"/>
    </source>
</evidence>
<evidence type="ECO:0000313" key="2">
    <source>
        <dbReference type="Proteomes" id="UP001433508"/>
    </source>
</evidence>
<dbReference type="EMBL" id="MU971464">
    <property type="protein sequence ID" value="KAK9234568.1"/>
    <property type="molecule type" value="Genomic_DNA"/>
</dbReference>
<sequence length="124" mass="13564">MNTRRLYVGLGLVLLLVSLVGYVGIGRALVTTSATTDTYNATITATPTPATEENLVQDDSPSHVMVGPYLSYRILYDYYFTTKSIIRETMKVVYAYGGVIAEEKLVNDKLAADLTFLAIPDTST</sequence>
<organism evidence="1 2">
    <name type="scientific">Lipomyces kononenkoae</name>
    <name type="common">Yeast</name>
    <dbReference type="NCBI Taxonomy" id="34357"/>
    <lineage>
        <taxon>Eukaryota</taxon>
        <taxon>Fungi</taxon>
        <taxon>Dikarya</taxon>
        <taxon>Ascomycota</taxon>
        <taxon>Saccharomycotina</taxon>
        <taxon>Lipomycetes</taxon>
        <taxon>Lipomycetales</taxon>
        <taxon>Lipomycetaceae</taxon>
        <taxon>Lipomyces</taxon>
    </lineage>
</organism>
<proteinExistence type="predicted"/>
<dbReference type="Proteomes" id="UP001433508">
    <property type="component" value="Unassembled WGS sequence"/>
</dbReference>
<name>A0ACC3SSH3_LIPKO</name>
<protein>
    <submittedName>
        <fullName evidence="1">Uncharacterized protein</fullName>
    </submittedName>
</protein>
<accession>A0ACC3SSH3</accession>